<comment type="caution">
    <text evidence="2">The sequence shown here is derived from an EMBL/GenBank/DDBJ whole genome shotgun (WGS) entry which is preliminary data.</text>
</comment>
<gene>
    <name evidence="2" type="ORF">VKT23_005468</name>
</gene>
<dbReference type="PANTHER" id="PTHR48079">
    <property type="entry name" value="PROTEIN YEEZ"/>
    <property type="match status" value="1"/>
</dbReference>
<protein>
    <recommendedName>
        <fullName evidence="1">NmrA-like domain-containing protein</fullName>
    </recommendedName>
</protein>
<accession>A0ABR1JQD0</accession>
<dbReference type="Proteomes" id="UP001498398">
    <property type="component" value="Unassembled WGS sequence"/>
</dbReference>
<keyword evidence="3" id="KW-1185">Reference proteome</keyword>
<organism evidence="2 3">
    <name type="scientific">Marasmiellus scandens</name>
    <dbReference type="NCBI Taxonomy" id="2682957"/>
    <lineage>
        <taxon>Eukaryota</taxon>
        <taxon>Fungi</taxon>
        <taxon>Dikarya</taxon>
        <taxon>Basidiomycota</taxon>
        <taxon>Agaricomycotina</taxon>
        <taxon>Agaricomycetes</taxon>
        <taxon>Agaricomycetidae</taxon>
        <taxon>Agaricales</taxon>
        <taxon>Marasmiineae</taxon>
        <taxon>Omphalotaceae</taxon>
        <taxon>Marasmiellus</taxon>
    </lineage>
</organism>
<dbReference type="SUPFAM" id="SSF51735">
    <property type="entry name" value="NAD(P)-binding Rossmann-fold domains"/>
    <property type="match status" value="1"/>
</dbReference>
<dbReference type="Pfam" id="PF05368">
    <property type="entry name" value="NmrA"/>
    <property type="match status" value="1"/>
</dbReference>
<sequence>MAPTKVLFFGVTGYAGGTVLTKLFLDRDSDEEVTVLVRSPQKAEKLKKYGVTPVVGSLGDTQLIEKLVSESDIIINVADSYDVEFTKNILRGLQKRYETTGIKPPYIYTTGNGSLIDNSGGNTVSDLIYDDTNIEQMASIPLDAIHREADLAVINADEEGGYCRSYLVMPAIIWGEPKTKLVKDGIQNPHTVAFPTIANVMFDIGQSCVAGKGVSMWNHVENGELADLFVILYDAIRADPDGTRVGHGKNGYYHGENGEWSWMQLAEAMGQALHTLDPSKPAEVRSYTPEEQLKHPLTRVWGNNARSVANHSKSLGWKPKLTTTDFLNSALTEVERWVKDGKPLESQLAQMSK</sequence>
<reference evidence="2 3" key="1">
    <citation type="submission" date="2024-01" db="EMBL/GenBank/DDBJ databases">
        <title>A draft genome for the cacao thread blight pathogen Marasmiellus scandens.</title>
        <authorList>
            <person name="Baruah I.K."/>
            <person name="Leung J."/>
            <person name="Bukari Y."/>
            <person name="Amoako-Attah I."/>
            <person name="Meinhardt L.W."/>
            <person name="Bailey B.A."/>
            <person name="Cohen S.P."/>
        </authorList>
    </citation>
    <scope>NUCLEOTIDE SEQUENCE [LARGE SCALE GENOMIC DNA]</scope>
    <source>
        <strain evidence="2 3">GH-19</strain>
    </source>
</reference>
<dbReference type="InterPro" id="IPR051783">
    <property type="entry name" value="NAD(P)-dependent_oxidoreduct"/>
</dbReference>
<dbReference type="InterPro" id="IPR036291">
    <property type="entry name" value="NAD(P)-bd_dom_sf"/>
</dbReference>
<dbReference type="Gene3D" id="3.40.50.720">
    <property type="entry name" value="NAD(P)-binding Rossmann-like Domain"/>
    <property type="match status" value="1"/>
</dbReference>
<proteinExistence type="predicted"/>
<dbReference type="PANTHER" id="PTHR48079:SF6">
    <property type="entry name" value="NAD(P)-BINDING DOMAIN-CONTAINING PROTEIN-RELATED"/>
    <property type="match status" value="1"/>
</dbReference>
<evidence type="ECO:0000313" key="2">
    <source>
        <dbReference type="EMBL" id="KAK7465492.1"/>
    </source>
</evidence>
<name>A0ABR1JQD0_9AGAR</name>
<dbReference type="EMBL" id="JBANRG010000006">
    <property type="protein sequence ID" value="KAK7465492.1"/>
    <property type="molecule type" value="Genomic_DNA"/>
</dbReference>
<dbReference type="InterPro" id="IPR008030">
    <property type="entry name" value="NmrA-like"/>
</dbReference>
<evidence type="ECO:0000313" key="3">
    <source>
        <dbReference type="Proteomes" id="UP001498398"/>
    </source>
</evidence>
<feature type="domain" description="NmrA-like" evidence="1">
    <location>
        <begin position="5"/>
        <end position="85"/>
    </location>
</feature>
<evidence type="ECO:0000259" key="1">
    <source>
        <dbReference type="Pfam" id="PF05368"/>
    </source>
</evidence>